<proteinExistence type="inferred from homology"/>
<dbReference type="EMBL" id="JAKEVY010000003">
    <property type="protein sequence ID" value="MCF1715500.1"/>
    <property type="molecule type" value="Genomic_DNA"/>
</dbReference>
<evidence type="ECO:0000256" key="3">
    <source>
        <dbReference type="ARBA" id="ARBA00023082"/>
    </source>
</evidence>
<keyword evidence="3" id="KW-0731">Sigma factor</keyword>
<dbReference type="Pfam" id="PF08281">
    <property type="entry name" value="Sigma70_r4_2"/>
    <property type="match status" value="1"/>
</dbReference>
<feature type="domain" description="RNA polymerase sigma-70 region 2" evidence="5">
    <location>
        <begin position="17"/>
        <end position="80"/>
    </location>
</feature>
<dbReference type="Gene3D" id="1.10.1740.10">
    <property type="match status" value="1"/>
</dbReference>
<organism evidence="7 8">
    <name type="scientific">Flavihumibacter fluminis</name>
    <dbReference type="NCBI Taxonomy" id="2909236"/>
    <lineage>
        <taxon>Bacteria</taxon>
        <taxon>Pseudomonadati</taxon>
        <taxon>Bacteroidota</taxon>
        <taxon>Chitinophagia</taxon>
        <taxon>Chitinophagales</taxon>
        <taxon>Chitinophagaceae</taxon>
        <taxon>Flavihumibacter</taxon>
    </lineage>
</organism>
<evidence type="ECO:0000256" key="1">
    <source>
        <dbReference type="ARBA" id="ARBA00010641"/>
    </source>
</evidence>
<name>A0ABS9BJV6_9BACT</name>
<comment type="similarity">
    <text evidence="1">Belongs to the sigma-70 factor family. ECF subfamily.</text>
</comment>
<dbReference type="InterPro" id="IPR014284">
    <property type="entry name" value="RNA_pol_sigma-70_dom"/>
</dbReference>
<dbReference type="InterPro" id="IPR013324">
    <property type="entry name" value="RNA_pol_sigma_r3/r4-like"/>
</dbReference>
<dbReference type="PANTHER" id="PTHR43133:SF46">
    <property type="entry name" value="RNA POLYMERASE SIGMA-70 FACTOR ECF SUBFAMILY"/>
    <property type="match status" value="1"/>
</dbReference>
<dbReference type="InterPro" id="IPR013325">
    <property type="entry name" value="RNA_pol_sigma_r2"/>
</dbReference>
<dbReference type="PANTHER" id="PTHR43133">
    <property type="entry name" value="RNA POLYMERASE ECF-TYPE SIGMA FACTO"/>
    <property type="match status" value="1"/>
</dbReference>
<evidence type="ECO:0000259" key="6">
    <source>
        <dbReference type="Pfam" id="PF08281"/>
    </source>
</evidence>
<reference evidence="7 8" key="1">
    <citation type="submission" date="2022-01" db="EMBL/GenBank/DDBJ databases">
        <title>Flavihumibacter sp. nov., isolated from sediment of a river.</title>
        <authorList>
            <person name="Liu H."/>
        </authorList>
    </citation>
    <scope>NUCLEOTIDE SEQUENCE [LARGE SCALE GENOMIC DNA]</scope>
    <source>
        <strain evidence="7 8">RY-1</strain>
    </source>
</reference>
<keyword evidence="4" id="KW-0804">Transcription</keyword>
<comment type="caution">
    <text evidence="7">The sequence shown here is derived from an EMBL/GenBank/DDBJ whole genome shotgun (WGS) entry which is preliminary data.</text>
</comment>
<evidence type="ECO:0000256" key="4">
    <source>
        <dbReference type="ARBA" id="ARBA00023163"/>
    </source>
</evidence>
<dbReference type="Gene3D" id="1.10.10.10">
    <property type="entry name" value="Winged helix-like DNA-binding domain superfamily/Winged helix DNA-binding domain"/>
    <property type="match status" value="1"/>
</dbReference>
<dbReference type="NCBIfam" id="TIGR02937">
    <property type="entry name" value="sigma70-ECF"/>
    <property type="match status" value="1"/>
</dbReference>
<keyword evidence="8" id="KW-1185">Reference proteome</keyword>
<accession>A0ABS9BJV6</accession>
<evidence type="ECO:0000256" key="2">
    <source>
        <dbReference type="ARBA" id="ARBA00023015"/>
    </source>
</evidence>
<dbReference type="Proteomes" id="UP001200145">
    <property type="component" value="Unassembled WGS sequence"/>
</dbReference>
<evidence type="ECO:0000313" key="8">
    <source>
        <dbReference type="Proteomes" id="UP001200145"/>
    </source>
</evidence>
<dbReference type="SUPFAM" id="SSF88946">
    <property type="entry name" value="Sigma2 domain of RNA polymerase sigma factors"/>
    <property type="match status" value="1"/>
</dbReference>
<dbReference type="InterPro" id="IPR036388">
    <property type="entry name" value="WH-like_DNA-bd_sf"/>
</dbReference>
<protein>
    <submittedName>
        <fullName evidence="7">RNA polymerase sigma-70 factor</fullName>
    </submittedName>
</protein>
<dbReference type="InterPro" id="IPR039425">
    <property type="entry name" value="RNA_pol_sigma-70-like"/>
</dbReference>
<dbReference type="NCBIfam" id="TIGR02985">
    <property type="entry name" value="Sig70_bacteroi1"/>
    <property type="match status" value="1"/>
</dbReference>
<dbReference type="Pfam" id="PF04542">
    <property type="entry name" value="Sigma70_r2"/>
    <property type="match status" value="1"/>
</dbReference>
<dbReference type="RefSeq" id="WP_234866453.1">
    <property type="nucleotide sequence ID" value="NZ_JAKEVY010000003.1"/>
</dbReference>
<dbReference type="SUPFAM" id="SSF88659">
    <property type="entry name" value="Sigma3 and sigma4 domains of RNA polymerase sigma factors"/>
    <property type="match status" value="1"/>
</dbReference>
<gene>
    <name evidence="7" type="ORF">L0U88_12760</name>
</gene>
<evidence type="ECO:0000259" key="5">
    <source>
        <dbReference type="Pfam" id="PF04542"/>
    </source>
</evidence>
<keyword evidence="2" id="KW-0805">Transcription regulation</keyword>
<feature type="domain" description="RNA polymerase sigma factor 70 region 4 type 2" evidence="6">
    <location>
        <begin position="114"/>
        <end position="165"/>
    </location>
</feature>
<evidence type="ECO:0000313" key="7">
    <source>
        <dbReference type="EMBL" id="MCF1715500.1"/>
    </source>
</evidence>
<dbReference type="InterPro" id="IPR014327">
    <property type="entry name" value="RNA_pol_sigma70_bacteroid"/>
</dbReference>
<dbReference type="InterPro" id="IPR013249">
    <property type="entry name" value="RNA_pol_sigma70_r4_t2"/>
</dbReference>
<dbReference type="InterPro" id="IPR007627">
    <property type="entry name" value="RNA_pol_sigma70_r2"/>
</dbReference>
<sequence length="172" mass="20306">MYINPGRELELEFGRIFNEHNQSVYQLALKVTKSGPQACDIMQDVFIKLWETRDQWEEIRNMEAWLHRVTRNRLIDFLRKVAADQRLQDKLWKRVQDEQPSAEAALDAKESATILQQIINELPPQRKLVYLMSREQGLNYNEIAEELSVSKHTVKNQLSLALRFLQKKLSLE</sequence>